<dbReference type="SMART" id="SM00112">
    <property type="entry name" value="CA"/>
    <property type="match status" value="4"/>
</dbReference>
<dbReference type="PANTHER" id="PTHR24026">
    <property type="entry name" value="FAT ATYPICAL CADHERIN-RELATED"/>
    <property type="match status" value="1"/>
</dbReference>
<evidence type="ECO:0000259" key="8">
    <source>
        <dbReference type="PROSITE" id="PS50268"/>
    </source>
</evidence>
<name>A0ABM1BFQ6_LIMPO</name>
<dbReference type="PANTHER" id="PTHR24026:SF136">
    <property type="entry name" value="PROTOCADHERIN-23"/>
    <property type="match status" value="1"/>
</dbReference>
<dbReference type="InterPro" id="IPR015919">
    <property type="entry name" value="Cadherin-like_sf"/>
</dbReference>
<feature type="non-terminal residue" evidence="10">
    <location>
        <position position="1"/>
    </location>
</feature>
<dbReference type="Pfam" id="PF00028">
    <property type="entry name" value="Cadherin"/>
    <property type="match status" value="4"/>
</dbReference>
<evidence type="ECO:0000256" key="7">
    <source>
        <dbReference type="SAM" id="Phobius"/>
    </source>
</evidence>
<feature type="domain" description="Cadherin" evidence="8">
    <location>
        <begin position="1"/>
        <end position="86"/>
    </location>
</feature>
<organism evidence="9 10">
    <name type="scientific">Limulus polyphemus</name>
    <name type="common">Atlantic horseshoe crab</name>
    <dbReference type="NCBI Taxonomy" id="6850"/>
    <lineage>
        <taxon>Eukaryota</taxon>
        <taxon>Metazoa</taxon>
        <taxon>Ecdysozoa</taxon>
        <taxon>Arthropoda</taxon>
        <taxon>Chelicerata</taxon>
        <taxon>Merostomata</taxon>
        <taxon>Xiphosura</taxon>
        <taxon>Limulidae</taxon>
        <taxon>Limulus</taxon>
    </lineage>
</organism>
<evidence type="ECO:0000256" key="5">
    <source>
        <dbReference type="PROSITE-ProRule" id="PRU00043"/>
    </source>
</evidence>
<proteinExistence type="predicted"/>
<keyword evidence="7" id="KW-0472">Membrane</keyword>
<feature type="compositionally biased region" description="Basic and acidic residues" evidence="6">
    <location>
        <begin position="602"/>
        <end position="616"/>
    </location>
</feature>
<dbReference type="SUPFAM" id="SSF49313">
    <property type="entry name" value="Cadherin-like"/>
    <property type="match status" value="4"/>
</dbReference>
<evidence type="ECO:0000256" key="2">
    <source>
        <dbReference type="ARBA" id="ARBA00022889"/>
    </source>
</evidence>
<evidence type="ECO:0000256" key="1">
    <source>
        <dbReference type="ARBA" id="ARBA00022692"/>
    </source>
</evidence>
<feature type="domain" description="Cadherin" evidence="8">
    <location>
        <begin position="87"/>
        <end position="175"/>
    </location>
</feature>
<keyword evidence="5" id="KW-0106">Calcium</keyword>
<protein>
    <submittedName>
        <fullName evidence="10">Cadherin-89D-like</fullName>
    </submittedName>
</protein>
<feature type="compositionally biased region" description="Polar residues" evidence="6">
    <location>
        <begin position="587"/>
        <end position="599"/>
    </location>
</feature>
<dbReference type="CDD" id="cd11304">
    <property type="entry name" value="Cadherin_repeat"/>
    <property type="match status" value="4"/>
</dbReference>
<keyword evidence="9" id="KW-1185">Reference proteome</keyword>
<dbReference type="PRINTS" id="PR00205">
    <property type="entry name" value="CADHERIN"/>
</dbReference>
<evidence type="ECO:0000256" key="6">
    <source>
        <dbReference type="SAM" id="MobiDB-lite"/>
    </source>
</evidence>
<dbReference type="PROSITE" id="PS50268">
    <property type="entry name" value="CADHERIN_2"/>
    <property type="match status" value="4"/>
</dbReference>
<feature type="domain" description="Cadherin" evidence="8">
    <location>
        <begin position="305"/>
        <end position="420"/>
    </location>
</feature>
<sequence>VTKISAIDADLGENGLVFYQLGEGHKNRFYIDSKDGTVWTLSKLDYEQQRFYNMTVIAYDHGTPTQSATVKLWVTVTDTNDVVPEFQKSVYTLEVAESTKAGEVVFKLDAGSGNFQYKLLNDQDVDTFSIDEETGEVFVSKPLDSIHRSHYRLLVSAKDNSDPPKVDKTELNIIVGAGTGVRLFPSRLYEVTVQENKVAPLPVLDLNTTDEIAQKPVQYSIVEQDINGLFTIEAQTGLLVLTATLDREQRSKFFLKIRAEDFALKRYGRSVGLRQLESYYLAYDETLVLVTVGDENDNVPVFENGAQPVIAAVPLEATYGFEITRVKAIDADIAYNAAIRYEIIQKDKDASSKFHIDPVTGIIRSMVTFSLDRERAFGFDVKATDREGSSNGHSALTNVFIYVLPETKLVVIVTDTHPLVMEQHMGQVLSYLSNMTGYEVQVAKLESHHEGDVEHPESSDLFLYGINRETNDILDTEILLKILGKQSDTITNDLSHLRIRRIQEVSVHAKISQMGTTEIAIIALSSVIFLGGVLGIALLCSSCKKRKMKKGHATWEQQRLYNIKNTLMNKSPYGGRISDGSAAPLSPSYTDGTSNTKSPDSVGDRSSIEKNYKDSRQQVPPDGASSHTRSRSPRYDGFNKRNNQWDLRKDENDSFGTRFSHGSAFNSWSSRYSHTSRSKQATDF</sequence>
<dbReference type="Gene3D" id="2.60.40.60">
    <property type="entry name" value="Cadherins"/>
    <property type="match status" value="4"/>
</dbReference>
<feature type="region of interest" description="Disordered" evidence="6">
    <location>
        <begin position="572"/>
        <end position="684"/>
    </location>
</feature>
<dbReference type="Proteomes" id="UP000694941">
    <property type="component" value="Unplaced"/>
</dbReference>
<feature type="transmembrane region" description="Helical" evidence="7">
    <location>
        <begin position="519"/>
        <end position="540"/>
    </location>
</feature>
<feature type="domain" description="Cadherin" evidence="8">
    <location>
        <begin position="185"/>
        <end position="302"/>
    </location>
</feature>
<gene>
    <name evidence="10" type="primary">LOC106465411</name>
</gene>
<evidence type="ECO:0000256" key="3">
    <source>
        <dbReference type="ARBA" id="ARBA00022989"/>
    </source>
</evidence>
<keyword evidence="4" id="KW-0325">Glycoprotein</keyword>
<dbReference type="InterPro" id="IPR056989">
    <property type="entry name" value="PCDH15_12th_dom"/>
</dbReference>
<evidence type="ECO:0000313" key="10">
    <source>
        <dbReference type="RefSeq" id="XP_013781091.1"/>
    </source>
</evidence>
<dbReference type="InterPro" id="IPR002126">
    <property type="entry name" value="Cadherin-like_dom"/>
</dbReference>
<reference evidence="10" key="1">
    <citation type="submission" date="2025-08" db="UniProtKB">
        <authorList>
            <consortium name="RefSeq"/>
        </authorList>
    </citation>
    <scope>IDENTIFICATION</scope>
    <source>
        <tissue evidence="10">Muscle</tissue>
    </source>
</reference>
<keyword evidence="3 7" id="KW-1133">Transmembrane helix</keyword>
<accession>A0ABM1BFQ6</accession>
<dbReference type="GeneID" id="106465411"/>
<evidence type="ECO:0000256" key="4">
    <source>
        <dbReference type="ARBA" id="ARBA00023180"/>
    </source>
</evidence>
<keyword evidence="2" id="KW-0130">Cell adhesion</keyword>
<dbReference type="RefSeq" id="XP_013781091.1">
    <property type="nucleotide sequence ID" value="XM_013925637.2"/>
</dbReference>
<evidence type="ECO:0000313" key="9">
    <source>
        <dbReference type="Proteomes" id="UP000694941"/>
    </source>
</evidence>
<keyword evidence="1 7" id="KW-0812">Transmembrane</keyword>
<dbReference type="Pfam" id="PF23206">
    <property type="entry name" value="PCDH15_12th"/>
    <property type="match status" value="1"/>
</dbReference>